<organism evidence="1 2">
    <name type="scientific">Zymoseptoria tritici (strain ST99CH_3D7)</name>
    <dbReference type="NCBI Taxonomy" id="1276538"/>
    <lineage>
        <taxon>Eukaryota</taxon>
        <taxon>Fungi</taxon>
        <taxon>Dikarya</taxon>
        <taxon>Ascomycota</taxon>
        <taxon>Pezizomycotina</taxon>
        <taxon>Dothideomycetes</taxon>
        <taxon>Dothideomycetidae</taxon>
        <taxon>Mycosphaerellales</taxon>
        <taxon>Mycosphaerellaceae</taxon>
        <taxon>Zymoseptoria</taxon>
    </lineage>
</organism>
<evidence type="ECO:0008006" key="3">
    <source>
        <dbReference type="Google" id="ProtNLM"/>
    </source>
</evidence>
<accession>A0A1X7RX73</accession>
<name>A0A1X7RX73_ZYMT9</name>
<evidence type="ECO:0000313" key="2">
    <source>
        <dbReference type="Proteomes" id="UP000215127"/>
    </source>
</evidence>
<dbReference type="SUPFAM" id="SSF56112">
    <property type="entry name" value="Protein kinase-like (PK-like)"/>
    <property type="match status" value="1"/>
</dbReference>
<reference evidence="1 2" key="1">
    <citation type="submission" date="2016-06" db="EMBL/GenBank/DDBJ databases">
        <authorList>
            <person name="Kjaerup R.B."/>
            <person name="Dalgaard T.S."/>
            <person name="Juul-Madsen H.R."/>
        </authorList>
    </citation>
    <scope>NUCLEOTIDE SEQUENCE [LARGE SCALE GENOMIC DNA]</scope>
</reference>
<dbReference type="InterPro" id="IPR011009">
    <property type="entry name" value="Kinase-like_dom_sf"/>
</dbReference>
<dbReference type="Proteomes" id="UP000215127">
    <property type="component" value="Chromosome 6"/>
</dbReference>
<keyword evidence="2" id="KW-1185">Reference proteome</keyword>
<evidence type="ECO:0000313" key="1">
    <source>
        <dbReference type="EMBL" id="SMQ51979.1"/>
    </source>
</evidence>
<proteinExistence type="predicted"/>
<protein>
    <recommendedName>
        <fullName evidence="3">Aminoglycoside phosphotransferase domain-containing protein</fullName>
    </recommendedName>
</protein>
<sequence>MTHPFILLCQSKLSLIMDIPTADDFLASKDVISDDDPVNNRSRTATVKRIGPYVMKYNGRTCLQEADNLAYIAAHTKIPVPKCYASGIVPNSELNGKYLIMDFIEGDTL</sequence>
<dbReference type="AlphaFoldDB" id="A0A1X7RX73"/>
<dbReference type="EMBL" id="LT853697">
    <property type="protein sequence ID" value="SMQ51979.1"/>
    <property type="molecule type" value="Genomic_DNA"/>
</dbReference>
<gene>
    <name evidence="1" type="ORF">ZT3D7_G7132</name>
</gene>